<dbReference type="Gene3D" id="1.10.287.810">
    <property type="entry name" value="Mitochondrial import inner membrane translocase subunit tim13 like domains"/>
    <property type="match status" value="1"/>
</dbReference>
<reference evidence="9" key="1">
    <citation type="submission" date="2021-02" db="EMBL/GenBank/DDBJ databases">
        <authorList>
            <person name="Dougan E. K."/>
            <person name="Rhodes N."/>
            <person name="Thang M."/>
            <person name="Chan C."/>
        </authorList>
    </citation>
    <scope>NUCLEOTIDE SEQUENCE</scope>
</reference>
<keyword evidence="3" id="KW-0418">Kinase</keyword>
<dbReference type="SUPFAM" id="SSF144122">
    <property type="entry name" value="Tim10-like"/>
    <property type="match status" value="1"/>
</dbReference>
<feature type="region of interest" description="Disordered" evidence="6">
    <location>
        <begin position="919"/>
        <end position="994"/>
    </location>
</feature>
<dbReference type="GO" id="GO:0005524">
    <property type="term" value="F:ATP binding"/>
    <property type="evidence" value="ECO:0007669"/>
    <property type="project" value="UniProtKB-UniRule"/>
</dbReference>
<dbReference type="GO" id="GO:0004674">
    <property type="term" value="F:protein serine/threonine kinase activity"/>
    <property type="evidence" value="ECO:0007669"/>
    <property type="project" value="TreeGrafter"/>
</dbReference>
<keyword evidence="4 5" id="KW-0067">ATP-binding</keyword>
<evidence type="ECO:0000256" key="7">
    <source>
        <dbReference type="SAM" id="Phobius"/>
    </source>
</evidence>
<keyword evidence="10" id="KW-1185">Reference proteome</keyword>
<dbReference type="InterPro" id="IPR017441">
    <property type="entry name" value="Protein_kinase_ATP_BS"/>
</dbReference>
<feature type="transmembrane region" description="Helical" evidence="7">
    <location>
        <begin position="321"/>
        <end position="339"/>
    </location>
</feature>
<dbReference type="InterPro" id="IPR000719">
    <property type="entry name" value="Prot_kinase_dom"/>
</dbReference>
<evidence type="ECO:0000313" key="9">
    <source>
        <dbReference type="EMBL" id="CAE8631663.1"/>
    </source>
</evidence>
<feature type="transmembrane region" description="Helical" evidence="7">
    <location>
        <begin position="288"/>
        <end position="309"/>
    </location>
</feature>
<protein>
    <recommendedName>
        <fullName evidence="8">Protein kinase domain-containing protein</fullName>
    </recommendedName>
</protein>
<feature type="compositionally biased region" description="Low complexity" evidence="6">
    <location>
        <begin position="955"/>
        <end position="965"/>
    </location>
</feature>
<dbReference type="PROSITE" id="PS50011">
    <property type="entry name" value="PROTEIN_KINASE_DOM"/>
    <property type="match status" value="1"/>
</dbReference>
<keyword evidence="7" id="KW-0472">Membrane</keyword>
<evidence type="ECO:0000256" key="2">
    <source>
        <dbReference type="ARBA" id="ARBA00022741"/>
    </source>
</evidence>
<dbReference type="Gene3D" id="1.10.510.10">
    <property type="entry name" value="Transferase(Phosphotransferase) domain 1"/>
    <property type="match status" value="1"/>
</dbReference>
<evidence type="ECO:0000256" key="6">
    <source>
        <dbReference type="SAM" id="MobiDB-lite"/>
    </source>
</evidence>
<evidence type="ECO:0000259" key="8">
    <source>
        <dbReference type="PROSITE" id="PS50011"/>
    </source>
</evidence>
<gene>
    <name evidence="9" type="ORF">PGLA1383_LOCUS47693</name>
</gene>
<feature type="domain" description="Protein kinase" evidence="8">
    <location>
        <begin position="500"/>
        <end position="759"/>
    </location>
</feature>
<dbReference type="InterPro" id="IPR004217">
    <property type="entry name" value="Tim10-like"/>
</dbReference>
<dbReference type="Pfam" id="PF00069">
    <property type="entry name" value="Pkinase"/>
    <property type="match status" value="1"/>
</dbReference>
<feature type="transmembrane region" description="Helical" evidence="7">
    <location>
        <begin position="220"/>
        <end position="241"/>
    </location>
</feature>
<dbReference type="EMBL" id="CAJNNV010030180">
    <property type="protein sequence ID" value="CAE8631663.1"/>
    <property type="molecule type" value="Genomic_DNA"/>
</dbReference>
<dbReference type="AlphaFoldDB" id="A0A813H1N5"/>
<name>A0A813H1N5_POLGL</name>
<keyword evidence="7" id="KW-1133">Transmembrane helix</keyword>
<evidence type="ECO:0000313" key="10">
    <source>
        <dbReference type="Proteomes" id="UP000654075"/>
    </source>
</evidence>
<evidence type="ECO:0000256" key="3">
    <source>
        <dbReference type="ARBA" id="ARBA00022777"/>
    </source>
</evidence>
<dbReference type="SUPFAM" id="SSF56112">
    <property type="entry name" value="Protein kinase-like (PK-like)"/>
    <property type="match status" value="1"/>
</dbReference>
<dbReference type="PANTHER" id="PTHR44329">
    <property type="entry name" value="SERINE/THREONINE-PROTEIN KINASE TNNI3K-RELATED"/>
    <property type="match status" value="1"/>
</dbReference>
<keyword evidence="1" id="KW-0808">Transferase</keyword>
<feature type="transmembrane region" description="Helical" evidence="7">
    <location>
        <begin position="346"/>
        <end position="363"/>
    </location>
</feature>
<keyword evidence="2 5" id="KW-0547">Nucleotide-binding</keyword>
<dbReference type="InterPro" id="IPR008271">
    <property type="entry name" value="Ser/Thr_kinase_AS"/>
</dbReference>
<organism evidence="9 10">
    <name type="scientific">Polarella glacialis</name>
    <name type="common">Dinoflagellate</name>
    <dbReference type="NCBI Taxonomy" id="89957"/>
    <lineage>
        <taxon>Eukaryota</taxon>
        <taxon>Sar</taxon>
        <taxon>Alveolata</taxon>
        <taxon>Dinophyceae</taxon>
        <taxon>Suessiales</taxon>
        <taxon>Suessiaceae</taxon>
        <taxon>Polarella</taxon>
    </lineage>
</organism>
<evidence type="ECO:0000256" key="1">
    <source>
        <dbReference type="ARBA" id="ARBA00022679"/>
    </source>
</evidence>
<dbReference type="PROSITE" id="PS00108">
    <property type="entry name" value="PROTEIN_KINASE_ST"/>
    <property type="match status" value="1"/>
</dbReference>
<feature type="compositionally biased region" description="Polar residues" evidence="6">
    <location>
        <begin position="971"/>
        <end position="994"/>
    </location>
</feature>
<accession>A0A813H1N5</accession>
<sequence length="994" mass="108076">MEQLQQSLNQVVLQLLQNQVRKTCFEKCFQSRFPDQMSKSDHICLAKCMDRMYEAHAIVVKASAEMAQRMHAYDHRKLGDSDGDSDGVCEASFVELELPPPPITYLMSLPPPSWTQILLGVARRRQYRPCKLIATGLEPQDGLPRVAATSVAVAETPLPASVGAGSSGKSLPALERTSSAESLVFLTPQRLAKCCQLSSRFRDTKLEELFVHHRNERFDLSLCACVVVCILAQLASLAVAQFRWTDADPHARFFQLVVESLSLSVFFGILLLLFVFRAKRWRREGLSTFLYIFVTISVQLQSGAFMAFASGTDASSCGTDGPCIIVLLALVTSAFYGLLSIPCRQSWPLIAFIPCTYVLLLLPKTGSGRASLGQNLLVAGLLAVHSLVSFLAQAKSELFERRHFASQRTEPELKLTKGVFPRIRKDGVGSNIMNANFRSDALDVMSDGSGSAGYSSMAFYGASHLHGLNLGDNTAQHVLTAIAAIGMDEKWLVKSSHLELFPSCVLGQGAFATVVGGRLHGAPVAVKVPLSLQVPGRCSALASELRILRSIRHPGIVSFLGACIDPAAGEILLIEELVVGATLTHFIRCPPLSPDSQVRRRLLLGICSALRYLNRLEPAVVHGDLKPANILIDEATLQPKLVDFGLSRRVVKDGLNLGGTPHWMAPEVLIAARETTAAAADAYSLGCVAFFVITGLKPRASLSKDELVRLSKEQKLPDLEWPLQDSEYQAECKELCKRCMRTSPLQRPDLLVLHDHVLTWHSGQAPVCTVRTLLEIPITANQSLDEENAVRQAVLSEIRSAGLTRSRLSSKSLSSFNFGVHNPSALLTVSCSSRSFLLGEALTPRDIMGRILNTASAWNINDARAQCCQLHSSLSHVPPALAGLRLLSCKDLVGLQSEQLSRSLGSERPWSRLGAMSSGYTSLGSDPPMSPLGGTPVSQLSMPVTIEPMRRLQNSRKSSSDSPMSPLGGTPVSQFSMPVTSDQRRLQNSGKSSL</sequence>
<dbReference type="PANTHER" id="PTHR44329:SF288">
    <property type="entry name" value="MITOGEN-ACTIVATED PROTEIN KINASE KINASE KINASE 20"/>
    <property type="match status" value="1"/>
</dbReference>
<dbReference type="OrthoDB" id="4062651at2759"/>
<feature type="transmembrane region" description="Helical" evidence="7">
    <location>
        <begin position="253"/>
        <end position="276"/>
    </location>
</feature>
<comment type="caution">
    <text evidence="9">The sequence shown here is derived from an EMBL/GenBank/DDBJ whole genome shotgun (WGS) entry which is preliminary data.</text>
</comment>
<dbReference type="Proteomes" id="UP000654075">
    <property type="component" value="Unassembled WGS sequence"/>
</dbReference>
<dbReference type="Pfam" id="PF02953">
    <property type="entry name" value="zf-Tim10_DDP"/>
    <property type="match status" value="1"/>
</dbReference>
<dbReference type="InterPro" id="IPR011009">
    <property type="entry name" value="Kinase-like_dom_sf"/>
</dbReference>
<evidence type="ECO:0000256" key="4">
    <source>
        <dbReference type="ARBA" id="ARBA00022840"/>
    </source>
</evidence>
<proteinExistence type="predicted"/>
<dbReference type="PROSITE" id="PS00107">
    <property type="entry name" value="PROTEIN_KINASE_ATP"/>
    <property type="match status" value="1"/>
</dbReference>
<feature type="binding site" evidence="5">
    <location>
        <position position="527"/>
    </location>
    <ligand>
        <name>ATP</name>
        <dbReference type="ChEBI" id="CHEBI:30616"/>
    </ligand>
</feature>
<dbReference type="InterPro" id="IPR051681">
    <property type="entry name" value="Ser/Thr_Kinases-Pseudokinases"/>
</dbReference>
<dbReference type="InterPro" id="IPR035427">
    <property type="entry name" value="Tim10-like_dom_sf"/>
</dbReference>
<evidence type="ECO:0000256" key="5">
    <source>
        <dbReference type="PROSITE-ProRule" id="PRU10141"/>
    </source>
</evidence>
<dbReference type="SMART" id="SM00220">
    <property type="entry name" value="S_TKc"/>
    <property type="match status" value="1"/>
</dbReference>
<keyword evidence="7" id="KW-0812">Transmembrane</keyword>